<dbReference type="InterPro" id="IPR024510">
    <property type="entry name" value="DUF2589"/>
</dbReference>
<name>A0A377Q0G1_9HELI</name>
<gene>
    <name evidence="1" type="ORF">NCTC13156_00165</name>
</gene>
<sequence>MEFGIFPRCLKIGIPDSDSKVYKTKYYNVPYINLLAIALIHIESIKTELDVSLVGMDENKGSGGDMKDFDALPSMRVDVMGGEFAKEKGASIRISLTMNKHDLPEGTSRMINEIINQAQGYQEELILKREEKSNKL</sequence>
<evidence type="ECO:0000313" key="2">
    <source>
        <dbReference type="Proteomes" id="UP000255269"/>
    </source>
</evidence>
<organism evidence="1 2">
    <name type="scientific">Helicobacter pullorum</name>
    <dbReference type="NCBI Taxonomy" id="35818"/>
    <lineage>
        <taxon>Bacteria</taxon>
        <taxon>Pseudomonadati</taxon>
        <taxon>Campylobacterota</taxon>
        <taxon>Epsilonproteobacteria</taxon>
        <taxon>Campylobacterales</taxon>
        <taxon>Helicobacteraceae</taxon>
        <taxon>Helicobacter</taxon>
    </lineage>
</organism>
<proteinExistence type="predicted"/>
<dbReference type="Proteomes" id="UP000255269">
    <property type="component" value="Unassembled WGS sequence"/>
</dbReference>
<dbReference type="RefSeq" id="WP_181809948.1">
    <property type="nucleotide sequence ID" value="NZ_UGJF01000001.1"/>
</dbReference>
<reference evidence="1 2" key="1">
    <citation type="submission" date="2018-06" db="EMBL/GenBank/DDBJ databases">
        <authorList>
            <consortium name="Pathogen Informatics"/>
            <person name="Doyle S."/>
        </authorList>
    </citation>
    <scope>NUCLEOTIDE SEQUENCE [LARGE SCALE GENOMIC DNA]</scope>
    <source>
        <strain evidence="1 2">NCTC13156</strain>
    </source>
</reference>
<protein>
    <submittedName>
        <fullName evidence="1">Protein of uncharacterized function (DUF2589)</fullName>
    </submittedName>
</protein>
<accession>A0A377Q0G1</accession>
<evidence type="ECO:0000313" key="1">
    <source>
        <dbReference type="EMBL" id="STQ87353.1"/>
    </source>
</evidence>
<dbReference type="Pfam" id="PF11655">
    <property type="entry name" value="DUF2589"/>
    <property type="match status" value="1"/>
</dbReference>
<dbReference type="AlphaFoldDB" id="A0A377Q0G1"/>
<dbReference type="EMBL" id="UGJF01000001">
    <property type="protein sequence ID" value="STQ87353.1"/>
    <property type="molecule type" value="Genomic_DNA"/>
</dbReference>